<dbReference type="RefSeq" id="WP_204684126.1">
    <property type="nucleotide sequence ID" value="NZ_BSNR01000014.1"/>
</dbReference>
<evidence type="ECO:0000256" key="1">
    <source>
        <dbReference type="SAM" id="MobiDB-lite"/>
    </source>
</evidence>
<keyword evidence="2" id="KW-0472">Membrane</keyword>
<accession>A0ABS2KB70</accession>
<dbReference type="SUPFAM" id="SSF54523">
    <property type="entry name" value="Pili subunits"/>
    <property type="match status" value="1"/>
</dbReference>
<reference evidence="3" key="1">
    <citation type="submission" date="2020-10" db="EMBL/GenBank/DDBJ databases">
        <title>Phylogeny of dyella-like bacteria.</title>
        <authorList>
            <person name="Fu J."/>
        </authorList>
    </citation>
    <scope>NUCLEOTIDE SEQUENCE</scope>
    <source>
        <strain evidence="3">DHOC52</strain>
    </source>
</reference>
<dbReference type="PROSITE" id="PS00409">
    <property type="entry name" value="PROKAR_NTER_METHYL"/>
    <property type="match status" value="1"/>
</dbReference>
<keyword evidence="4" id="KW-1185">Reference proteome</keyword>
<dbReference type="NCBIfam" id="TIGR02532">
    <property type="entry name" value="IV_pilin_GFxxxE"/>
    <property type="match status" value="1"/>
</dbReference>
<dbReference type="EMBL" id="JADIKE010000039">
    <property type="protein sequence ID" value="MBM7127613.1"/>
    <property type="molecule type" value="Genomic_DNA"/>
</dbReference>
<comment type="caution">
    <text evidence="3">The sequence shown here is derived from an EMBL/GenBank/DDBJ whole genome shotgun (WGS) entry which is preliminary data.</text>
</comment>
<dbReference type="Pfam" id="PF16732">
    <property type="entry name" value="ComP_DUS"/>
    <property type="match status" value="1"/>
</dbReference>
<dbReference type="InterPro" id="IPR012902">
    <property type="entry name" value="N_methyl_site"/>
</dbReference>
<gene>
    <name evidence="3" type="ORF">ISP19_19740</name>
</gene>
<dbReference type="Gene3D" id="3.30.700.10">
    <property type="entry name" value="Glycoprotein, Type 4 Pilin"/>
    <property type="match status" value="1"/>
</dbReference>
<dbReference type="InterPro" id="IPR031982">
    <property type="entry name" value="PilE-like"/>
</dbReference>
<sequence>MDRLRGFSLLELIIVVAIAAILAAIAVTTYGRYVLRAHRADAHHALMTIANGQERWYATYNRYADDLSEFGYAMVALSQHGYYELALAVDGDAAQSFTATATPLNAQAGDACGILAIDGSGNKTPGPEDEQANANGRCW</sequence>
<dbReference type="InterPro" id="IPR045584">
    <property type="entry name" value="Pilin-like"/>
</dbReference>
<evidence type="ECO:0000256" key="2">
    <source>
        <dbReference type="SAM" id="Phobius"/>
    </source>
</evidence>
<protein>
    <submittedName>
        <fullName evidence="3">Type IV pilin protein</fullName>
    </submittedName>
</protein>
<keyword evidence="2" id="KW-0812">Transmembrane</keyword>
<dbReference type="Proteomes" id="UP001430149">
    <property type="component" value="Unassembled WGS sequence"/>
</dbReference>
<keyword evidence="2" id="KW-1133">Transmembrane helix</keyword>
<name>A0ABS2KB70_9GAMM</name>
<feature type="region of interest" description="Disordered" evidence="1">
    <location>
        <begin position="120"/>
        <end position="139"/>
    </location>
</feature>
<organism evidence="3 4">
    <name type="scientific">Dyella flava</name>
    <dbReference type="NCBI Taxonomy" id="1920170"/>
    <lineage>
        <taxon>Bacteria</taxon>
        <taxon>Pseudomonadati</taxon>
        <taxon>Pseudomonadota</taxon>
        <taxon>Gammaproteobacteria</taxon>
        <taxon>Lysobacterales</taxon>
        <taxon>Rhodanobacteraceae</taxon>
        <taxon>Dyella</taxon>
    </lineage>
</organism>
<dbReference type="Pfam" id="PF07963">
    <property type="entry name" value="N_methyl"/>
    <property type="match status" value="1"/>
</dbReference>
<proteinExistence type="predicted"/>
<evidence type="ECO:0000313" key="4">
    <source>
        <dbReference type="Proteomes" id="UP001430149"/>
    </source>
</evidence>
<evidence type="ECO:0000313" key="3">
    <source>
        <dbReference type="EMBL" id="MBM7127613.1"/>
    </source>
</evidence>
<feature type="transmembrane region" description="Helical" evidence="2">
    <location>
        <begin position="12"/>
        <end position="35"/>
    </location>
</feature>